<reference evidence="6" key="1">
    <citation type="journal article" date="2019" name="Int. J. Syst. Evol. Microbiol.">
        <title>The Global Catalogue of Microorganisms (GCM) 10K type strain sequencing project: providing services to taxonomists for standard genome sequencing and annotation.</title>
        <authorList>
            <consortium name="The Broad Institute Genomics Platform"/>
            <consortium name="The Broad Institute Genome Sequencing Center for Infectious Disease"/>
            <person name="Wu L."/>
            <person name="Ma J."/>
        </authorList>
    </citation>
    <scope>NUCLEOTIDE SEQUENCE [LARGE SCALE GENOMIC DNA]</scope>
    <source>
        <strain evidence="6">JCM 17068</strain>
    </source>
</reference>
<dbReference type="PRINTS" id="PR00727">
    <property type="entry name" value="LEADERPTASE"/>
</dbReference>
<feature type="transmembrane region" description="Helical" evidence="3">
    <location>
        <begin position="37"/>
        <end position="53"/>
    </location>
</feature>
<feature type="transmembrane region" description="Helical" evidence="3">
    <location>
        <begin position="99"/>
        <end position="118"/>
    </location>
</feature>
<dbReference type="CDD" id="cd06530">
    <property type="entry name" value="S26_SPase_I"/>
    <property type="match status" value="1"/>
</dbReference>
<dbReference type="PANTHER" id="PTHR43390:SF1">
    <property type="entry name" value="CHLOROPLAST PROCESSING PEPTIDASE"/>
    <property type="match status" value="1"/>
</dbReference>
<dbReference type="InterPro" id="IPR019533">
    <property type="entry name" value="Peptidase_S26"/>
</dbReference>
<dbReference type="Gene3D" id="2.10.109.10">
    <property type="entry name" value="Umud Fragment, subunit A"/>
    <property type="match status" value="1"/>
</dbReference>
<comment type="caution">
    <text evidence="5">The sequence shown here is derived from an EMBL/GenBank/DDBJ whole genome shotgun (WGS) entry which is preliminary data.</text>
</comment>
<evidence type="ECO:0000313" key="6">
    <source>
        <dbReference type="Proteomes" id="UP001500426"/>
    </source>
</evidence>
<evidence type="ECO:0000313" key="5">
    <source>
        <dbReference type="EMBL" id="GAA4041747.1"/>
    </source>
</evidence>
<evidence type="ECO:0000256" key="2">
    <source>
        <dbReference type="ARBA" id="ARBA00019232"/>
    </source>
</evidence>
<evidence type="ECO:0000256" key="3">
    <source>
        <dbReference type="RuleBase" id="RU362042"/>
    </source>
</evidence>
<keyword evidence="3" id="KW-0472">Membrane</keyword>
<dbReference type="Pfam" id="PF10502">
    <property type="entry name" value="Peptidase_S26"/>
    <property type="match status" value="1"/>
</dbReference>
<name>A0ABP7UEM2_9FLAO</name>
<feature type="domain" description="Peptidase S26" evidence="4">
    <location>
        <begin position="102"/>
        <end position="286"/>
    </location>
</feature>
<gene>
    <name evidence="5" type="ORF">GCM10022388_03030</name>
</gene>
<dbReference type="RefSeq" id="WP_345089636.1">
    <property type="nucleotide sequence ID" value="NZ_BAABCS010000003.1"/>
</dbReference>
<dbReference type="InterPro" id="IPR036286">
    <property type="entry name" value="LexA/Signal_pep-like_sf"/>
</dbReference>
<dbReference type="InterPro" id="IPR000223">
    <property type="entry name" value="Pept_S26A_signal_pept_1"/>
</dbReference>
<accession>A0ABP7UEM2</accession>
<keyword evidence="6" id="KW-1185">Reference proteome</keyword>
<comment type="similarity">
    <text evidence="1 3">Belongs to the peptidase S26 family.</text>
</comment>
<dbReference type="SUPFAM" id="SSF51306">
    <property type="entry name" value="LexA/Signal peptidase"/>
    <property type="match status" value="1"/>
</dbReference>
<evidence type="ECO:0000259" key="4">
    <source>
        <dbReference type="Pfam" id="PF10502"/>
    </source>
</evidence>
<protein>
    <recommendedName>
        <fullName evidence="2 3">Signal peptidase I</fullName>
        <ecNumber evidence="3">3.4.21.89</ecNumber>
    </recommendedName>
</protein>
<keyword evidence="3" id="KW-0378">Hydrolase</keyword>
<dbReference type="EC" id="3.4.21.89" evidence="3"/>
<keyword evidence="3" id="KW-1133">Transmembrane helix</keyword>
<organism evidence="5 6">
    <name type="scientific">Flavobacterium chungnamense</name>
    <dbReference type="NCBI Taxonomy" id="706182"/>
    <lineage>
        <taxon>Bacteria</taxon>
        <taxon>Pseudomonadati</taxon>
        <taxon>Bacteroidota</taxon>
        <taxon>Flavobacteriia</taxon>
        <taxon>Flavobacteriales</taxon>
        <taxon>Flavobacteriaceae</taxon>
        <taxon>Flavobacterium</taxon>
    </lineage>
</organism>
<comment type="catalytic activity">
    <reaction evidence="3">
        <text>Cleavage of hydrophobic, N-terminal signal or leader sequences from secreted and periplasmic proteins.</text>
        <dbReference type="EC" id="3.4.21.89"/>
    </reaction>
</comment>
<keyword evidence="3" id="KW-0812">Transmembrane</keyword>
<dbReference type="NCBIfam" id="TIGR02227">
    <property type="entry name" value="sigpep_I_bact"/>
    <property type="match status" value="1"/>
</dbReference>
<dbReference type="EMBL" id="BAABCS010000003">
    <property type="protein sequence ID" value="GAA4041747.1"/>
    <property type="molecule type" value="Genomic_DNA"/>
</dbReference>
<sequence>MNSEKITLKPRNAILAFFLAFLFPGFGQVYNGQIKKGLIFLLITFTIPFILGFTRIGLFFLGFLFVIIIDFSFRIFVIFDAVKNAKKLKSYELKSYNNWYYYLIIIIGIITITWFYDYNLAVGVKSYKIPTTSNEPTLNVGDKVVGDLRAFNNIKPNYGDIVVFQKKDSLNPWVYRIVALPNDKLEIKNNFLIINGKKCKISFIKETKSDEFNVNEYEEELPNGHKHKIYTFKKPFEDNKNAVNEIIIPANCYYLIGDNRDNAMDSRYIGVIKREEIIAKVTFGYWGKTNDRININFRDK</sequence>
<comment type="caution">
    <text evidence="3">Lacks conserved residue(s) required for the propagation of feature annotation.</text>
</comment>
<keyword evidence="3" id="KW-0645">Protease</keyword>
<dbReference type="Proteomes" id="UP001500426">
    <property type="component" value="Unassembled WGS sequence"/>
</dbReference>
<proteinExistence type="inferred from homology"/>
<dbReference type="PANTHER" id="PTHR43390">
    <property type="entry name" value="SIGNAL PEPTIDASE I"/>
    <property type="match status" value="1"/>
</dbReference>
<comment type="subcellular location">
    <subcellularLocation>
        <location evidence="3">Membrane</location>
        <topology evidence="3">Single-pass type II membrane protein</topology>
    </subcellularLocation>
</comment>
<feature type="transmembrane region" description="Helical" evidence="3">
    <location>
        <begin position="58"/>
        <end position="79"/>
    </location>
</feature>
<evidence type="ECO:0000256" key="1">
    <source>
        <dbReference type="ARBA" id="ARBA00009370"/>
    </source>
</evidence>